<evidence type="ECO:0000313" key="3">
    <source>
        <dbReference type="Proteomes" id="UP000322667"/>
    </source>
</evidence>
<reference evidence="2 3" key="1">
    <citation type="submission" date="2019-07" db="EMBL/GenBank/DDBJ databases">
        <title>WGS assembly of Gossypium tomentosum.</title>
        <authorList>
            <person name="Chen Z.J."/>
            <person name="Sreedasyam A."/>
            <person name="Ando A."/>
            <person name="Song Q."/>
            <person name="De L."/>
            <person name="Hulse-Kemp A."/>
            <person name="Ding M."/>
            <person name="Ye W."/>
            <person name="Kirkbride R."/>
            <person name="Jenkins J."/>
            <person name="Plott C."/>
            <person name="Lovell J."/>
            <person name="Lin Y.-M."/>
            <person name="Vaughn R."/>
            <person name="Liu B."/>
            <person name="Li W."/>
            <person name="Simpson S."/>
            <person name="Scheffler B."/>
            <person name="Saski C."/>
            <person name="Grover C."/>
            <person name="Hu G."/>
            <person name="Conover J."/>
            <person name="Carlson J."/>
            <person name="Shu S."/>
            <person name="Boston L."/>
            <person name="Williams M."/>
            <person name="Peterson D."/>
            <person name="Mcgee K."/>
            <person name="Jones D."/>
            <person name="Wendel J."/>
            <person name="Stelly D."/>
            <person name="Grimwood J."/>
            <person name="Schmutz J."/>
        </authorList>
    </citation>
    <scope>NUCLEOTIDE SEQUENCE [LARGE SCALE GENOMIC DNA]</scope>
    <source>
        <strain evidence="2">7179.01</strain>
    </source>
</reference>
<dbReference type="Gene3D" id="2.60.40.420">
    <property type="entry name" value="Cupredoxins - blue copper proteins"/>
    <property type="match status" value="1"/>
</dbReference>
<sequence>YCHATSRILKKSEIVHTINHNCSGFSYFIKPIKEDFYQNWAHGKSFVKGDVLGFKSGLEKSEKVAEVTEKAYDLCEIANTISSAIPIPINITLNRTGAYYFISTIADNCWNGQKLNITVGDESNPTAAVPAAGPSLTTSPGTSIPPLVTNSASSLVSTLSPVFFMAIALVLMC</sequence>
<proteinExistence type="predicted"/>
<dbReference type="PANTHER" id="PTHR33021">
    <property type="entry name" value="BLUE COPPER PROTEIN"/>
    <property type="match status" value="1"/>
</dbReference>
<name>A0A5D2I1U4_GOSTO</name>
<dbReference type="GO" id="GO:0005886">
    <property type="term" value="C:plasma membrane"/>
    <property type="evidence" value="ECO:0007669"/>
    <property type="project" value="TreeGrafter"/>
</dbReference>
<protein>
    <recommendedName>
        <fullName evidence="1">Phytocyanin domain-containing protein</fullName>
    </recommendedName>
</protein>
<dbReference type="SUPFAM" id="SSF49503">
    <property type="entry name" value="Cupredoxins"/>
    <property type="match status" value="1"/>
</dbReference>
<dbReference type="EMBL" id="CM017635">
    <property type="protein sequence ID" value="TYH36240.1"/>
    <property type="molecule type" value="Genomic_DNA"/>
</dbReference>
<feature type="domain" description="Phytocyanin" evidence="1">
    <location>
        <begin position="14"/>
        <end position="121"/>
    </location>
</feature>
<dbReference type="InterPro" id="IPR003245">
    <property type="entry name" value="Phytocyanin_dom"/>
</dbReference>
<keyword evidence="3" id="KW-1185">Reference proteome</keyword>
<dbReference type="Pfam" id="PF02298">
    <property type="entry name" value="Cu_bind_like"/>
    <property type="match status" value="1"/>
</dbReference>
<feature type="non-terminal residue" evidence="2">
    <location>
        <position position="1"/>
    </location>
</feature>
<dbReference type="GO" id="GO:0009055">
    <property type="term" value="F:electron transfer activity"/>
    <property type="evidence" value="ECO:0007669"/>
    <property type="project" value="InterPro"/>
</dbReference>
<dbReference type="Proteomes" id="UP000322667">
    <property type="component" value="Chromosome D13"/>
</dbReference>
<dbReference type="InterPro" id="IPR008972">
    <property type="entry name" value="Cupredoxin"/>
</dbReference>
<organism evidence="2 3">
    <name type="scientific">Gossypium tomentosum</name>
    <name type="common">Hawaiian cotton</name>
    <name type="synonym">Gossypium sandvicense</name>
    <dbReference type="NCBI Taxonomy" id="34277"/>
    <lineage>
        <taxon>Eukaryota</taxon>
        <taxon>Viridiplantae</taxon>
        <taxon>Streptophyta</taxon>
        <taxon>Embryophyta</taxon>
        <taxon>Tracheophyta</taxon>
        <taxon>Spermatophyta</taxon>
        <taxon>Magnoliopsida</taxon>
        <taxon>eudicotyledons</taxon>
        <taxon>Gunneridae</taxon>
        <taxon>Pentapetalae</taxon>
        <taxon>rosids</taxon>
        <taxon>malvids</taxon>
        <taxon>Malvales</taxon>
        <taxon>Malvaceae</taxon>
        <taxon>Malvoideae</taxon>
        <taxon>Gossypium</taxon>
    </lineage>
</organism>
<dbReference type="PANTHER" id="PTHR33021:SF496">
    <property type="entry name" value="OS08G0482700 PROTEIN"/>
    <property type="match status" value="1"/>
</dbReference>
<gene>
    <name evidence="2" type="ORF">ES332_D13G250900v1</name>
</gene>
<evidence type="ECO:0000259" key="1">
    <source>
        <dbReference type="PROSITE" id="PS51485"/>
    </source>
</evidence>
<evidence type="ECO:0000313" key="2">
    <source>
        <dbReference type="EMBL" id="TYH36240.1"/>
    </source>
</evidence>
<dbReference type="InterPro" id="IPR039391">
    <property type="entry name" value="Phytocyanin-like"/>
</dbReference>
<dbReference type="PROSITE" id="PS51485">
    <property type="entry name" value="PHYTOCYANIN"/>
    <property type="match status" value="1"/>
</dbReference>
<dbReference type="AlphaFoldDB" id="A0A5D2I1U4"/>
<accession>A0A5D2I1U4</accession>